<reference evidence="1 2" key="1">
    <citation type="submission" date="2017-08" db="EMBL/GenBank/DDBJ databases">
        <title>Draft genome sequence of filamentous cyanobacterium Calothrix elsteri CCALA 953.</title>
        <authorList>
            <person name="Gagunashvili A.N."/>
            <person name="Elster J."/>
            <person name="Andresson O.S."/>
        </authorList>
    </citation>
    <scope>NUCLEOTIDE SEQUENCE [LARGE SCALE GENOMIC DNA]</scope>
    <source>
        <strain evidence="1 2">CCALA 953</strain>
    </source>
</reference>
<evidence type="ECO:0000313" key="1">
    <source>
        <dbReference type="EMBL" id="PAX52227.1"/>
    </source>
</evidence>
<gene>
    <name evidence="1" type="ORF">CK510_20440</name>
</gene>
<comment type="caution">
    <text evidence="1">The sequence shown here is derived from an EMBL/GenBank/DDBJ whole genome shotgun (WGS) entry which is preliminary data.</text>
</comment>
<protein>
    <recommendedName>
        <fullName evidence="3">XcyI family restriction endonuclease</fullName>
    </recommendedName>
</protein>
<name>A0A2A2TEK4_9CYAN</name>
<dbReference type="InterPro" id="IPR019071">
    <property type="entry name" value="Restrct_endonuc_II_XcyI"/>
</dbReference>
<sequence>MCLYLGKTSIVTEVNRINYRLRSTFFYRKLREYNTLSLRAKIEALLPIQNLYDWDNKLDWGIGEDAFNYVNQHPNLQFIQVFCHPRLIREQPQLIAYYRNVAVLSQKAVISLIGIQVKRFESDEENKFQLAEDNALELAKLFNEHISLIIDSSVNSITEEELYGLILASTGTQIDGSWRNAIGEEAEKLVQRLLIKEAKEQSLIAAFIPRKATVVDMYNPNNSEEQIENIEKYRGLMLNNQTSILFSSEPDISLLDNGGKTVGVIEVKGGTDTAGALERYGAAIKSFEEARRRNSEVRTILVASCITTEVNTRIQNDRIVSCYFNLTEILSDNSEQYKQFVEEVFSIL</sequence>
<evidence type="ECO:0008006" key="3">
    <source>
        <dbReference type="Google" id="ProtNLM"/>
    </source>
</evidence>
<dbReference type="AlphaFoldDB" id="A0A2A2TEK4"/>
<organism evidence="1 2">
    <name type="scientific">Brunnivagina elsteri CCALA 953</name>
    <dbReference type="NCBI Taxonomy" id="987040"/>
    <lineage>
        <taxon>Bacteria</taxon>
        <taxon>Bacillati</taxon>
        <taxon>Cyanobacteriota</taxon>
        <taxon>Cyanophyceae</taxon>
        <taxon>Nostocales</taxon>
        <taxon>Calotrichaceae</taxon>
        <taxon>Brunnivagina</taxon>
    </lineage>
</organism>
<dbReference type="Proteomes" id="UP000218238">
    <property type="component" value="Unassembled WGS sequence"/>
</dbReference>
<evidence type="ECO:0000313" key="2">
    <source>
        <dbReference type="Proteomes" id="UP000218238"/>
    </source>
</evidence>
<keyword evidence="2" id="KW-1185">Reference proteome</keyword>
<dbReference type="GO" id="GO:0009036">
    <property type="term" value="F:type II site-specific deoxyribonuclease activity"/>
    <property type="evidence" value="ECO:0007669"/>
    <property type="project" value="InterPro"/>
</dbReference>
<proteinExistence type="predicted"/>
<dbReference type="Pfam" id="PF09571">
    <property type="entry name" value="RE_XcyI"/>
    <property type="match status" value="1"/>
</dbReference>
<dbReference type="GO" id="GO:0009307">
    <property type="term" value="P:DNA restriction-modification system"/>
    <property type="evidence" value="ECO:0007669"/>
    <property type="project" value="InterPro"/>
</dbReference>
<dbReference type="GO" id="GO:0003677">
    <property type="term" value="F:DNA binding"/>
    <property type="evidence" value="ECO:0007669"/>
    <property type="project" value="InterPro"/>
</dbReference>
<accession>A0A2A2TEK4</accession>
<dbReference type="EMBL" id="NTFS01000265">
    <property type="protein sequence ID" value="PAX52227.1"/>
    <property type="molecule type" value="Genomic_DNA"/>
</dbReference>
<dbReference type="GO" id="GO:0000287">
    <property type="term" value="F:magnesium ion binding"/>
    <property type="evidence" value="ECO:0007669"/>
    <property type="project" value="InterPro"/>
</dbReference>